<feature type="chain" id="PRO_5016100654" evidence="2">
    <location>
        <begin position="18"/>
        <end position="273"/>
    </location>
</feature>
<dbReference type="RefSeq" id="WP_111398424.1">
    <property type="nucleotide sequence ID" value="NZ_QKYU01000012.1"/>
</dbReference>
<keyword evidence="5" id="KW-1185">Reference proteome</keyword>
<dbReference type="Proteomes" id="UP000249688">
    <property type="component" value="Unassembled WGS sequence"/>
</dbReference>
<dbReference type="PROSITE" id="PS00018">
    <property type="entry name" value="EF_HAND_1"/>
    <property type="match status" value="1"/>
</dbReference>
<proteinExistence type="predicted"/>
<evidence type="ECO:0000259" key="3">
    <source>
        <dbReference type="Pfam" id="PF13202"/>
    </source>
</evidence>
<feature type="signal peptide" evidence="2">
    <location>
        <begin position="1"/>
        <end position="17"/>
    </location>
</feature>
<organism evidence="4 5">
    <name type="scientific">Humitalea rosea</name>
    <dbReference type="NCBI Taxonomy" id="990373"/>
    <lineage>
        <taxon>Bacteria</taxon>
        <taxon>Pseudomonadati</taxon>
        <taxon>Pseudomonadota</taxon>
        <taxon>Alphaproteobacteria</taxon>
        <taxon>Acetobacterales</taxon>
        <taxon>Roseomonadaceae</taxon>
        <taxon>Humitalea</taxon>
    </lineage>
</organism>
<dbReference type="OrthoDB" id="7263268at2"/>
<accession>A0A2W7IH71</accession>
<keyword evidence="2" id="KW-0732">Signal</keyword>
<dbReference type="AlphaFoldDB" id="A0A2W7IH71"/>
<gene>
    <name evidence="4" type="ORF">C8P66_11211</name>
</gene>
<protein>
    <submittedName>
        <fullName evidence="4">EF hand domain-containing protein</fullName>
    </submittedName>
</protein>
<dbReference type="GO" id="GO:0005509">
    <property type="term" value="F:calcium ion binding"/>
    <property type="evidence" value="ECO:0007669"/>
    <property type="project" value="InterPro"/>
</dbReference>
<name>A0A2W7IH71_9PROT</name>
<sequence>MIRALVAAMLVSVPALAQGTPEALRGSWFGPDCAAPRSMLHITARAAATLPLEGAAALLRFIAIDEAGGWTIGSGEGATPPRLALRPAGEGLETVEPSRKTRDDRLPGGAPVTIWHRCPTPPGSFAILHGEGLAFMGTLERIEAGCGGPAEPCLAALLAAGDLTGDGLLSSAEVARLLRGAAWVVAAQGGADTQTLAMTNGAAGLGGLLAARLLVESLDYDGDGRISAAELRQDRAPLPSGAGDAAGRPIPTEGMTEGAGLLLRGVMEGVVSR</sequence>
<evidence type="ECO:0000256" key="1">
    <source>
        <dbReference type="SAM" id="MobiDB-lite"/>
    </source>
</evidence>
<feature type="region of interest" description="Disordered" evidence="1">
    <location>
        <begin position="91"/>
        <end position="112"/>
    </location>
</feature>
<feature type="domain" description="EF-hand" evidence="3">
    <location>
        <begin position="218"/>
        <end position="233"/>
    </location>
</feature>
<dbReference type="InterPro" id="IPR018247">
    <property type="entry name" value="EF_Hand_1_Ca_BS"/>
</dbReference>
<reference evidence="4 5" key="1">
    <citation type="submission" date="2018-06" db="EMBL/GenBank/DDBJ databases">
        <title>Genomic Encyclopedia of Archaeal and Bacterial Type Strains, Phase II (KMG-II): from individual species to whole genera.</title>
        <authorList>
            <person name="Goeker M."/>
        </authorList>
    </citation>
    <scope>NUCLEOTIDE SEQUENCE [LARGE SCALE GENOMIC DNA]</scope>
    <source>
        <strain evidence="4 5">DSM 24525</strain>
    </source>
</reference>
<feature type="compositionally biased region" description="Basic and acidic residues" evidence="1">
    <location>
        <begin position="96"/>
        <end position="106"/>
    </location>
</feature>
<dbReference type="Pfam" id="PF13202">
    <property type="entry name" value="EF-hand_5"/>
    <property type="match status" value="1"/>
</dbReference>
<dbReference type="Gene3D" id="1.10.238.10">
    <property type="entry name" value="EF-hand"/>
    <property type="match status" value="1"/>
</dbReference>
<dbReference type="InterPro" id="IPR002048">
    <property type="entry name" value="EF_hand_dom"/>
</dbReference>
<evidence type="ECO:0000256" key="2">
    <source>
        <dbReference type="SAM" id="SignalP"/>
    </source>
</evidence>
<evidence type="ECO:0000313" key="5">
    <source>
        <dbReference type="Proteomes" id="UP000249688"/>
    </source>
</evidence>
<comment type="caution">
    <text evidence="4">The sequence shown here is derived from an EMBL/GenBank/DDBJ whole genome shotgun (WGS) entry which is preliminary data.</text>
</comment>
<evidence type="ECO:0000313" key="4">
    <source>
        <dbReference type="EMBL" id="PZW44996.1"/>
    </source>
</evidence>
<dbReference type="EMBL" id="QKYU01000012">
    <property type="protein sequence ID" value="PZW44996.1"/>
    <property type="molecule type" value="Genomic_DNA"/>
</dbReference>